<sequence>MFSVKNKRLLSCKSRISSTSPSSSINPLRFDPVSPSEFSKRQVFSSIQVLSSFNLKAESNSEMARGNGFQFEMEVAPPKLMVVTREKVKRQLDTIPEEDDVELIQAATPLDLDDDERRDGGN</sequence>
<reference evidence="2" key="1">
    <citation type="submission" date="2020-01" db="EMBL/GenBank/DDBJ databases">
        <title>Genome sequence of Kobresia littledalei, the first chromosome-level genome in the family Cyperaceae.</title>
        <authorList>
            <person name="Qu G."/>
        </authorList>
    </citation>
    <scope>NUCLEOTIDE SEQUENCE</scope>
    <source>
        <strain evidence="2">C.B.Clarke</strain>
        <tissue evidence="2">Leaf</tissue>
    </source>
</reference>
<evidence type="ECO:0000313" key="2">
    <source>
        <dbReference type="EMBL" id="KAF3341201.1"/>
    </source>
</evidence>
<evidence type="ECO:0000256" key="1">
    <source>
        <dbReference type="SAM" id="MobiDB-lite"/>
    </source>
</evidence>
<dbReference type="AlphaFoldDB" id="A0A833VKN6"/>
<keyword evidence="3" id="KW-1185">Reference proteome</keyword>
<dbReference type="Proteomes" id="UP000623129">
    <property type="component" value="Unassembled WGS sequence"/>
</dbReference>
<proteinExistence type="predicted"/>
<dbReference type="EMBL" id="SWLB01000002">
    <property type="protein sequence ID" value="KAF3341201.1"/>
    <property type="molecule type" value="Genomic_DNA"/>
</dbReference>
<organism evidence="2 3">
    <name type="scientific">Carex littledalei</name>
    <dbReference type="NCBI Taxonomy" id="544730"/>
    <lineage>
        <taxon>Eukaryota</taxon>
        <taxon>Viridiplantae</taxon>
        <taxon>Streptophyta</taxon>
        <taxon>Embryophyta</taxon>
        <taxon>Tracheophyta</taxon>
        <taxon>Spermatophyta</taxon>
        <taxon>Magnoliopsida</taxon>
        <taxon>Liliopsida</taxon>
        <taxon>Poales</taxon>
        <taxon>Cyperaceae</taxon>
        <taxon>Cyperoideae</taxon>
        <taxon>Cariceae</taxon>
        <taxon>Carex</taxon>
        <taxon>Carex subgen. Euthyceras</taxon>
    </lineage>
</organism>
<gene>
    <name evidence="2" type="ORF">FCM35_KLT10045</name>
</gene>
<comment type="caution">
    <text evidence="2">The sequence shown here is derived from an EMBL/GenBank/DDBJ whole genome shotgun (WGS) entry which is preliminary data.</text>
</comment>
<name>A0A833VKN6_9POAL</name>
<evidence type="ECO:0000313" key="3">
    <source>
        <dbReference type="Proteomes" id="UP000623129"/>
    </source>
</evidence>
<feature type="region of interest" description="Disordered" evidence="1">
    <location>
        <begin position="103"/>
        <end position="122"/>
    </location>
</feature>
<accession>A0A833VKN6</accession>
<protein>
    <submittedName>
        <fullName evidence="2">Uncharacterized protein</fullName>
    </submittedName>
</protein>
<dbReference type="OrthoDB" id="783496at2759"/>